<evidence type="ECO:0000259" key="3">
    <source>
        <dbReference type="PROSITE" id="PS51186"/>
    </source>
</evidence>
<dbReference type="Pfam" id="PF00583">
    <property type="entry name" value="Acetyltransf_1"/>
    <property type="match status" value="1"/>
</dbReference>
<evidence type="ECO:0000256" key="2">
    <source>
        <dbReference type="ARBA" id="ARBA00023315"/>
    </source>
</evidence>
<dbReference type="Proteomes" id="UP000242972">
    <property type="component" value="Unassembled WGS sequence"/>
</dbReference>
<name>A0A2T2XJN5_9FIRM</name>
<dbReference type="InterPro" id="IPR050832">
    <property type="entry name" value="Bact_Acetyltransf"/>
</dbReference>
<proteinExistence type="predicted"/>
<dbReference type="CDD" id="cd04301">
    <property type="entry name" value="NAT_SF"/>
    <property type="match status" value="1"/>
</dbReference>
<gene>
    <name evidence="4" type="ORF">C7B46_04565</name>
</gene>
<accession>A0A2T2XJN5</accession>
<reference evidence="4 5" key="1">
    <citation type="journal article" date="2014" name="BMC Genomics">
        <title>Comparison of environmental and isolate Sulfobacillus genomes reveals diverse carbon, sulfur, nitrogen, and hydrogen metabolisms.</title>
        <authorList>
            <person name="Justice N.B."/>
            <person name="Norman A."/>
            <person name="Brown C.T."/>
            <person name="Singh A."/>
            <person name="Thomas B.C."/>
            <person name="Banfield J.F."/>
        </authorList>
    </citation>
    <scope>NUCLEOTIDE SEQUENCE [LARGE SCALE GENOMIC DNA]</scope>
    <source>
        <strain evidence="4">AMDSBA4</strain>
    </source>
</reference>
<evidence type="ECO:0000313" key="4">
    <source>
        <dbReference type="EMBL" id="PSR34713.1"/>
    </source>
</evidence>
<dbReference type="PROSITE" id="PS51186">
    <property type="entry name" value="GNAT"/>
    <property type="match status" value="1"/>
</dbReference>
<protein>
    <submittedName>
        <fullName evidence="4">GNAT family N-acetyltransferase</fullName>
        <ecNumber evidence="4">2.3.1.1</ecNumber>
    </submittedName>
</protein>
<dbReference type="GO" id="GO:0016747">
    <property type="term" value="F:acyltransferase activity, transferring groups other than amino-acyl groups"/>
    <property type="evidence" value="ECO:0007669"/>
    <property type="project" value="InterPro"/>
</dbReference>
<dbReference type="InterPro" id="IPR000182">
    <property type="entry name" value="GNAT_dom"/>
</dbReference>
<feature type="domain" description="N-acetyltransferase" evidence="3">
    <location>
        <begin position="16"/>
        <end position="157"/>
    </location>
</feature>
<evidence type="ECO:0000313" key="5">
    <source>
        <dbReference type="Proteomes" id="UP000242972"/>
    </source>
</evidence>
<dbReference type="EC" id="2.3.1.1" evidence="4"/>
<organism evidence="4 5">
    <name type="scientific">Sulfobacillus benefaciens</name>
    <dbReference type="NCBI Taxonomy" id="453960"/>
    <lineage>
        <taxon>Bacteria</taxon>
        <taxon>Bacillati</taxon>
        <taxon>Bacillota</taxon>
        <taxon>Clostridia</taxon>
        <taxon>Eubacteriales</taxon>
        <taxon>Clostridiales Family XVII. Incertae Sedis</taxon>
        <taxon>Sulfobacillus</taxon>
    </lineage>
</organism>
<dbReference type="Gene3D" id="3.40.630.30">
    <property type="match status" value="1"/>
</dbReference>
<dbReference type="InterPro" id="IPR016181">
    <property type="entry name" value="Acyl_CoA_acyltransferase"/>
</dbReference>
<keyword evidence="1 4" id="KW-0808">Transferase</keyword>
<dbReference type="AlphaFoldDB" id="A0A2T2XJN5"/>
<evidence type="ECO:0000256" key="1">
    <source>
        <dbReference type="ARBA" id="ARBA00022679"/>
    </source>
</evidence>
<dbReference type="EMBL" id="PXYW01000007">
    <property type="protein sequence ID" value="PSR34713.1"/>
    <property type="molecule type" value="Genomic_DNA"/>
</dbReference>
<keyword evidence="2 4" id="KW-0012">Acyltransferase</keyword>
<comment type="caution">
    <text evidence="4">The sequence shown here is derived from an EMBL/GenBank/DDBJ whole genome shotgun (WGS) entry which is preliminary data.</text>
</comment>
<dbReference type="PANTHER" id="PTHR43877">
    <property type="entry name" value="AMINOALKYLPHOSPHONATE N-ACETYLTRANSFERASE-RELATED-RELATED"/>
    <property type="match status" value="1"/>
</dbReference>
<dbReference type="SUPFAM" id="SSF55729">
    <property type="entry name" value="Acyl-CoA N-acyltransferases (Nat)"/>
    <property type="match status" value="1"/>
</dbReference>
<sequence length="199" mass="22392">MPRRLVFIRFEGGAIVIVRLATESDVPVIHNMIQEYVDDGTLLPRTRESLYRSLPSLVVADAEGELAGVVALHRLETHVAEIRTLTVAKGYQGQGMGQLLVQFALKLAEDTGYHKVISFTTQIEFFSRCGFSVIARDTVPTKYYLDCIHCSKLFRCDETAMERVLVESPVLHSVNRYGRQVIQLHDVVECEPKAKAIQD</sequence>